<name>A0A5R9DVV9_9LACT</name>
<dbReference type="PROSITE" id="PS00211">
    <property type="entry name" value="ABC_TRANSPORTER_1"/>
    <property type="match status" value="1"/>
</dbReference>
<feature type="domain" description="ABC transporter" evidence="5">
    <location>
        <begin position="7"/>
        <end position="235"/>
    </location>
</feature>
<dbReference type="InterPro" id="IPR027417">
    <property type="entry name" value="P-loop_NTPase"/>
</dbReference>
<comment type="similarity">
    <text evidence="1">Belongs to the ABC transporter superfamily.</text>
</comment>
<dbReference type="PANTHER" id="PTHR43335:SF8">
    <property type="entry name" value="ABC TRANSPORTER, ATP-BINDING PROTEIN"/>
    <property type="match status" value="1"/>
</dbReference>
<evidence type="ECO:0000313" key="6">
    <source>
        <dbReference type="EMBL" id="TLQ41678.1"/>
    </source>
</evidence>
<evidence type="ECO:0000256" key="1">
    <source>
        <dbReference type="ARBA" id="ARBA00005417"/>
    </source>
</evidence>
<dbReference type="EMBL" id="VBSP01000012">
    <property type="protein sequence ID" value="TLQ41678.1"/>
    <property type="molecule type" value="Genomic_DNA"/>
</dbReference>
<dbReference type="SMART" id="SM00382">
    <property type="entry name" value="AAA"/>
    <property type="match status" value="1"/>
</dbReference>
<dbReference type="PROSITE" id="PS50893">
    <property type="entry name" value="ABC_TRANSPORTER_2"/>
    <property type="match status" value="1"/>
</dbReference>
<accession>A0A5R9DVV9</accession>
<comment type="caution">
    <text evidence="6">The sequence shown here is derived from an EMBL/GenBank/DDBJ whole genome shotgun (WGS) entry which is preliminary data.</text>
</comment>
<dbReference type="Gene3D" id="3.40.50.300">
    <property type="entry name" value="P-loop containing nucleotide triphosphate hydrolases"/>
    <property type="match status" value="1"/>
</dbReference>
<dbReference type="PANTHER" id="PTHR43335">
    <property type="entry name" value="ABC TRANSPORTER, ATP-BINDING PROTEIN"/>
    <property type="match status" value="1"/>
</dbReference>
<dbReference type="GO" id="GO:0016887">
    <property type="term" value="F:ATP hydrolysis activity"/>
    <property type="evidence" value="ECO:0007669"/>
    <property type="project" value="InterPro"/>
</dbReference>
<evidence type="ECO:0000259" key="5">
    <source>
        <dbReference type="PROSITE" id="PS50893"/>
    </source>
</evidence>
<dbReference type="AlphaFoldDB" id="A0A5R9DVV9"/>
<dbReference type="SUPFAM" id="SSF52540">
    <property type="entry name" value="P-loop containing nucleoside triphosphate hydrolases"/>
    <property type="match status" value="1"/>
</dbReference>
<dbReference type="InterPro" id="IPR003439">
    <property type="entry name" value="ABC_transporter-like_ATP-bd"/>
</dbReference>
<dbReference type="Proteomes" id="UP000306420">
    <property type="component" value="Unassembled WGS sequence"/>
</dbReference>
<dbReference type="InterPro" id="IPR003593">
    <property type="entry name" value="AAA+_ATPase"/>
</dbReference>
<proteinExistence type="inferred from homology"/>
<dbReference type="Pfam" id="PF00005">
    <property type="entry name" value="ABC_tran"/>
    <property type="match status" value="1"/>
</dbReference>
<evidence type="ECO:0000256" key="4">
    <source>
        <dbReference type="ARBA" id="ARBA00022840"/>
    </source>
</evidence>
<keyword evidence="4 6" id="KW-0067">ATP-binding</keyword>
<evidence type="ECO:0000313" key="7">
    <source>
        <dbReference type="Proteomes" id="UP000306420"/>
    </source>
</evidence>
<evidence type="ECO:0000256" key="3">
    <source>
        <dbReference type="ARBA" id="ARBA00022741"/>
    </source>
</evidence>
<organism evidence="6 7">
    <name type="scientific">Ruoffia tabacinasalis</name>
    <dbReference type="NCBI Taxonomy" id="87458"/>
    <lineage>
        <taxon>Bacteria</taxon>
        <taxon>Bacillati</taxon>
        <taxon>Bacillota</taxon>
        <taxon>Bacilli</taxon>
        <taxon>Lactobacillales</taxon>
        <taxon>Aerococcaceae</taxon>
        <taxon>Ruoffia</taxon>
    </lineage>
</organism>
<dbReference type="GO" id="GO:0005524">
    <property type="term" value="F:ATP binding"/>
    <property type="evidence" value="ECO:0007669"/>
    <property type="project" value="UniProtKB-KW"/>
</dbReference>
<gene>
    <name evidence="6" type="ORF">FEZ33_04850</name>
</gene>
<evidence type="ECO:0000256" key="2">
    <source>
        <dbReference type="ARBA" id="ARBA00022448"/>
    </source>
</evidence>
<dbReference type="RefSeq" id="WP_138404276.1">
    <property type="nucleotide sequence ID" value="NZ_VBSP01000012.1"/>
</dbReference>
<protein>
    <submittedName>
        <fullName evidence="6">ABC transporter ATP-binding protein</fullName>
    </submittedName>
</protein>
<dbReference type="OrthoDB" id="9804819at2"/>
<dbReference type="InterPro" id="IPR017871">
    <property type="entry name" value="ABC_transporter-like_CS"/>
</dbReference>
<sequence length="312" mass="34957">MKNSLVLEVNNVSKQYGKQQALDHFNLKVNKGEIVGVAGPNGAGKTTLFRIITGMTPVYDGDLKLFGSLDATGLRENRKYLGTIIEDPAFFPEMSAKQNLEFYRIQRGVKDKNRIDELLTLVGLADVGNKKFKGFSLGMKQRLAIALALIHEPELLVFDEPTNGLDPAGIIQVRKLLQKLAKETHLTILVSSHILSELENLATRFVIVNHGKKIDEFTKEELQERLQSYFEIKVDNTDLASQLLETQLNTTEFEVTADGVTHVFDANIEASDIADTLVKNNLKLSHLSRKSHNLEEMFINLTEEAHSNDEII</sequence>
<keyword evidence="3" id="KW-0547">Nucleotide-binding</keyword>
<reference evidence="6 7" key="1">
    <citation type="submission" date="2019-05" db="EMBL/GenBank/DDBJ databases">
        <title>The metagenome of a microbial culture collection derived from dairy environment covers the genomic content of the human microbiome.</title>
        <authorList>
            <person name="Roder T."/>
            <person name="Wuthrich D."/>
            <person name="Sattari Z."/>
            <person name="Von Ah U."/>
            <person name="Bar C."/>
            <person name="Ronchi F."/>
            <person name="Macpherson A.J."/>
            <person name="Ganal-Vonarburg S.C."/>
            <person name="Bruggmann R."/>
            <person name="Vergeres G."/>
        </authorList>
    </citation>
    <scope>NUCLEOTIDE SEQUENCE [LARGE SCALE GENOMIC DNA]</scope>
    <source>
        <strain evidence="6 7">FAM 24227</strain>
    </source>
</reference>
<keyword evidence="2" id="KW-0813">Transport</keyword>